<feature type="compositionally biased region" description="Polar residues" evidence="1">
    <location>
        <begin position="1"/>
        <end position="14"/>
    </location>
</feature>
<feature type="region of interest" description="Disordered" evidence="1">
    <location>
        <begin position="1"/>
        <end position="77"/>
    </location>
</feature>
<evidence type="ECO:0000256" key="1">
    <source>
        <dbReference type="SAM" id="MobiDB-lite"/>
    </source>
</evidence>
<reference evidence="2" key="1">
    <citation type="submission" date="2020-05" db="EMBL/GenBank/DDBJ databases">
        <title>Phylogenomic resolution of chytrid fungi.</title>
        <authorList>
            <person name="Stajich J.E."/>
            <person name="Amses K."/>
            <person name="Simmons R."/>
            <person name="Seto K."/>
            <person name="Myers J."/>
            <person name="Bonds A."/>
            <person name="Quandt C.A."/>
            <person name="Barry K."/>
            <person name="Liu P."/>
            <person name="Grigoriev I."/>
            <person name="Longcore J.E."/>
            <person name="James T.Y."/>
        </authorList>
    </citation>
    <scope>NUCLEOTIDE SEQUENCE</scope>
    <source>
        <strain evidence="2">JEL0379</strain>
    </source>
</reference>
<feature type="compositionally biased region" description="Basic and acidic residues" evidence="1">
    <location>
        <begin position="49"/>
        <end position="77"/>
    </location>
</feature>
<sequence>MSFSSARQPDSATKTDAVPGARPQSHTDKPADKGNAAPTSGEQQAKTDVFAEKHWGTTQKYRTEEEAYGKDGEKGGK</sequence>
<gene>
    <name evidence="2" type="ORF">HDU87_006456</name>
</gene>
<dbReference type="EMBL" id="JADGJQ010000056">
    <property type="protein sequence ID" value="KAJ3175060.1"/>
    <property type="molecule type" value="Genomic_DNA"/>
</dbReference>
<comment type="caution">
    <text evidence="2">The sequence shown here is derived from an EMBL/GenBank/DDBJ whole genome shotgun (WGS) entry which is preliminary data.</text>
</comment>
<evidence type="ECO:0000313" key="2">
    <source>
        <dbReference type="EMBL" id="KAJ3175060.1"/>
    </source>
</evidence>
<dbReference type="Proteomes" id="UP001212152">
    <property type="component" value="Unassembled WGS sequence"/>
</dbReference>
<protein>
    <submittedName>
        <fullName evidence="2">Uncharacterized protein</fullName>
    </submittedName>
</protein>
<dbReference type="AlphaFoldDB" id="A0AAD5TGW2"/>
<evidence type="ECO:0000313" key="3">
    <source>
        <dbReference type="Proteomes" id="UP001212152"/>
    </source>
</evidence>
<keyword evidence="3" id="KW-1185">Reference proteome</keyword>
<accession>A0AAD5TGW2</accession>
<feature type="compositionally biased region" description="Polar residues" evidence="1">
    <location>
        <begin position="37"/>
        <end position="46"/>
    </location>
</feature>
<name>A0AAD5TGW2_9FUNG</name>
<organism evidence="2 3">
    <name type="scientific">Geranomyces variabilis</name>
    <dbReference type="NCBI Taxonomy" id="109894"/>
    <lineage>
        <taxon>Eukaryota</taxon>
        <taxon>Fungi</taxon>
        <taxon>Fungi incertae sedis</taxon>
        <taxon>Chytridiomycota</taxon>
        <taxon>Chytridiomycota incertae sedis</taxon>
        <taxon>Chytridiomycetes</taxon>
        <taxon>Spizellomycetales</taxon>
        <taxon>Powellomycetaceae</taxon>
        <taxon>Geranomyces</taxon>
    </lineage>
</organism>
<proteinExistence type="predicted"/>